<name>A0A383R7X2_PAEAL</name>
<dbReference type="Gene3D" id="3.60.10.10">
    <property type="entry name" value="Endonuclease/exonuclease/phosphatase"/>
    <property type="match status" value="1"/>
</dbReference>
<dbReference type="EMBL" id="LS992241">
    <property type="protein sequence ID" value="SYX82731.1"/>
    <property type="molecule type" value="Genomic_DNA"/>
</dbReference>
<proteinExistence type="predicted"/>
<dbReference type="GO" id="GO:0004527">
    <property type="term" value="F:exonuclease activity"/>
    <property type="evidence" value="ECO:0007669"/>
    <property type="project" value="UniProtKB-KW"/>
</dbReference>
<evidence type="ECO:0000313" key="3">
    <source>
        <dbReference type="Proteomes" id="UP000304148"/>
    </source>
</evidence>
<protein>
    <submittedName>
        <fullName evidence="2">Exonuclease III</fullName>
    </submittedName>
</protein>
<evidence type="ECO:0000313" key="2">
    <source>
        <dbReference type="EMBL" id="SYX82731.1"/>
    </source>
</evidence>
<gene>
    <name evidence="2" type="ORF">PBLR_11153</name>
</gene>
<evidence type="ECO:0000259" key="1">
    <source>
        <dbReference type="Pfam" id="PF03372"/>
    </source>
</evidence>
<dbReference type="Pfam" id="PF03372">
    <property type="entry name" value="Exo_endo_phos"/>
    <property type="match status" value="1"/>
</dbReference>
<dbReference type="Proteomes" id="UP000304148">
    <property type="component" value="Chromosome"/>
</dbReference>
<dbReference type="AlphaFoldDB" id="A0A383R7X2"/>
<organism evidence="2 3">
    <name type="scientific">Paenibacillus alvei</name>
    <name type="common">Bacillus alvei</name>
    <dbReference type="NCBI Taxonomy" id="44250"/>
    <lineage>
        <taxon>Bacteria</taxon>
        <taxon>Bacillati</taxon>
        <taxon>Bacillota</taxon>
        <taxon>Bacilli</taxon>
        <taxon>Bacillales</taxon>
        <taxon>Paenibacillaceae</taxon>
        <taxon>Paenibacillus</taxon>
    </lineage>
</organism>
<accession>A0A383R7X2</accession>
<dbReference type="SUPFAM" id="SSF56219">
    <property type="entry name" value="DNase I-like"/>
    <property type="match status" value="1"/>
</dbReference>
<sequence length="308" mass="34363">MMRNKGDTFVQGMESGCNLKVMTFNIWRGSTSIVQVAEAIRIAEADVIGIQEADGQLPALARKLNYYNDEGHSILSRYPLHQSAHKEFIWIEVAPDEVAAMSNVHLCHEPYGPYDIRDGLDAAAAVENENRIHMQEMNSRFHLLGQLASQGVPVFLTGDFNVPSHLDWTDEAKSMHFGVAVEWPVSTRLEQLQFRDSYREVHSDPLTKPAVTWTPGGNGHIEPDEVHDRIDFVYAGGPSATIDSRIVGERGPYTDIAITPWPSDHRAVVSTFELIPARIPMDIGSSIQVSHERIVQGKGTIEARRNIE</sequence>
<dbReference type="PANTHER" id="PTHR41349">
    <property type="match status" value="1"/>
</dbReference>
<keyword evidence="2" id="KW-0540">Nuclease</keyword>
<feature type="domain" description="Endonuclease/exonuclease/phosphatase" evidence="1">
    <location>
        <begin position="22"/>
        <end position="265"/>
    </location>
</feature>
<keyword evidence="2" id="KW-0378">Hydrolase</keyword>
<keyword evidence="2" id="KW-0269">Exonuclease</keyword>
<dbReference type="InterPro" id="IPR036691">
    <property type="entry name" value="Endo/exonu/phosph_ase_sf"/>
</dbReference>
<dbReference type="PANTHER" id="PTHR41349:SF1">
    <property type="entry name" value="PROTEIN CBG08683"/>
    <property type="match status" value="1"/>
</dbReference>
<reference evidence="3" key="1">
    <citation type="submission" date="2018-08" db="EMBL/GenBank/DDBJ databases">
        <authorList>
            <person name="Chevrot R."/>
        </authorList>
    </citation>
    <scope>NUCLEOTIDE SEQUENCE [LARGE SCALE GENOMIC DNA]</scope>
</reference>
<dbReference type="InterPro" id="IPR005135">
    <property type="entry name" value="Endo/exonuclease/phosphatase"/>
</dbReference>